<keyword evidence="1" id="KW-0472">Membrane</keyword>
<keyword evidence="1" id="KW-0812">Transmembrane</keyword>
<dbReference type="EMBL" id="BK014999">
    <property type="protein sequence ID" value="DAD86480.1"/>
    <property type="molecule type" value="Genomic_DNA"/>
</dbReference>
<reference evidence="2" key="1">
    <citation type="journal article" date="2021" name="Proc. Natl. Acad. Sci. U.S.A.">
        <title>A Catalog of Tens of Thousands of Viruses from Human Metagenomes Reveals Hidden Associations with Chronic Diseases.</title>
        <authorList>
            <person name="Tisza M.J."/>
            <person name="Buck C.B."/>
        </authorList>
    </citation>
    <scope>NUCLEOTIDE SEQUENCE</scope>
    <source>
        <strain evidence="2">CtsBB38</strain>
    </source>
</reference>
<organism evidence="2">
    <name type="scientific">Siphoviridae sp. ctsBB38</name>
    <dbReference type="NCBI Taxonomy" id="2826482"/>
    <lineage>
        <taxon>Viruses</taxon>
        <taxon>Duplodnaviria</taxon>
        <taxon>Heunggongvirae</taxon>
        <taxon>Uroviricota</taxon>
        <taxon>Caudoviricetes</taxon>
    </lineage>
</organism>
<feature type="transmembrane region" description="Helical" evidence="1">
    <location>
        <begin position="32"/>
        <end position="51"/>
    </location>
</feature>
<accession>A0A8S5MWF2</accession>
<name>A0A8S5MWF2_9CAUD</name>
<sequence>MVIFNFMVLIVAMSIVIDWITQTIGDRDIDGLSAIVIAVAIWYLVQIVGGIKLC</sequence>
<evidence type="ECO:0000256" key="1">
    <source>
        <dbReference type="SAM" id="Phobius"/>
    </source>
</evidence>
<keyword evidence="1" id="KW-1133">Transmembrane helix</keyword>
<proteinExistence type="predicted"/>
<protein>
    <submittedName>
        <fullName evidence="2">Uncharacterized protein</fullName>
    </submittedName>
</protein>
<evidence type="ECO:0000313" key="2">
    <source>
        <dbReference type="EMBL" id="DAD86480.1"/>
    </source>
</evidence>
<feature type="transmembrane region" description="Helical" evidence="1">
    <location>
        <begin position="6"/>
        <end position="25"/>
    </location>
</feature>